<evidence type="ECO:0000313" key="3">
    <source>
        <dbReference type="Proteomes" id="UP001589896"/>
    </source>
</evidence>
<feature type="domain" description="Aminoglycoside phosphotransferase" evidence="1">
    <location>
        <begin position="179"/>
        <end position="388"/>
    </location>
</feature>
<keyword evidence="3" id="KW-1185">Reference proteome</keyword>
<sequence>MPSRDIIAFLSDGDVLLESGMLPVLLEPDSQRNVLDRVCADRFTGPVHRVGSEVFVHTVAGRTPSRPPGEWIAVSGLTAEQATPDELGPAVRSAVVTAARQHFGWAPAPPRRPEWYSPGWLDTVDEWIDAALHSVGRRRTGNSIVTRMWSLSAIVRVATDSGTVYFKATGGGFDAEPAVTALLAKRHGELIPTVLATAGSGAAGSDDADPRGRGRVWMLLEELSGVQPDQEPGVALALAPTLADLQARSVDDLVELRAVGCPDRAAPSVLDGLAMLLHDSLELARLTAEEQALARAAAPRMAELVHELWACGLPDTLTHGDLHVGNVAYDGSRVRIFDWTDAAVGHPFLDAVLLARSAVEQPADPGDGFRLDRDVIDAYLARWRRHRPHADVARAMELAVPVTELYQAISYEGISRAQEDASRWELEGVVERFLRRLPELVDGVG</sequence>
<proteinExistence type="predicted"/>
<organism evidence="2 3">
    <name type="scientific">Lysobacter korlensis</name>
    <dbReference type="NCBI Taxonomy" id="553636"/>
    <lineage>
        <taxon>Bacteria</taxon>
        <taxon>Pseudomonadati</taxon>
        <taxon>Pseudomonadota</taxon>
        <taxon>Gammaproteobacteria</taxon>
        <taxon>Lysobacterales</taxon>
        <taxon>Lysobacteraceae</taxon>
        <taxon>Lysobacter</taxon>
    </lineage>
</organism>
<dbReference type="InterPro" id="IPR011009">
    <property type="entry name" value="Kinase-like_dom_sf"/>
</dbReference>
<reference evidence="2 3" key="1">
    <citation type="submission" date="2024-09" db="EMBL/GenBank/DDBJ databases">
        <authorList>
            <person name="Sun Q."/>
            <person name="Mori K."/>
        </authorList>
    </citation>
    <scope>NUCLEOTIDE SEQUENCE [LARGE SCALE GENOMIC DNA]</scope>
    <source>
        <strain evidence="2 3">KCTC 23076</strain>
    </source>
</reference>
<comment type="caution">
    <text evidence="2">The sequence shown here is derived from an EMBL/GenBank/DDBJ whole genome shotgun (WGS) entry which is preliminary data.</text>
</comment>
<dbReference type="Pfam" id="PF01636">
    <property type="entry name" value="APH"/>
    <property type="match status" value="1"/>
</dbReference>
<evidence type="ECO:0000313" key="2">
    <source>
        <dbReference type="EMBL" id="MFC0680803.1"/>
    </source>
</evidence>
<dbReference type="EMBL" id="JBHLTG010000006">
    <property type="protein sequence ID" value="MFC0680803.1"/>
    <property type="molecule type" value="Genomic_DNA"/>
</dbReference>
<protein>
    <submittedName>
        <fullName evidence="2">Phosphotransferase family protein</fullName>
    </submittedName>
</protein>
<dbReference type="SUPFAM" id="SSF56112">
    <property type="entry name" value="Protein kinase-like (PK-like)"/>
    <property type="match status" value="1"/>
</dbReference>
<dbReference type="InterPro" id="IPR002575">
    <property type="entry name" value="Aminoglycoside_PTrfase"/>
</dbReference>
<dbReference type="Proteomes" id="UP001589896">
    <property type="component" value="Unassembled WGS sequence"/>
</dbReference>
<accession>A0ABV6RY53</accession>
<dbReference type="RefSeq" id="WP_386672866.1">
    <property type="nucleotide sequence ID" value="NZ_JBHLTG010000006.1"/>
</dbReference>
<evidence type="ECO:0000259" key="1">
    <source>
        <dbReference type="Pfam" id="PF01636"/>
    </source>
</evidence>
<gene>
    <name evidence="2" type="ORF">ACFFGH_23480</name>
</gene>
<name>A0ABV6RY53_9GAMM</name>
<dbReference type="Gene3D" id="3.90.1200.10">
    <property type="match status" value="1"/>
</dbReference>